<dbReference type="AlphaFoldDB" id="A0A7W8MAK8"/>
<proteinExistence type="predicted"/>
<dbReference type="CDD" id="cd10451">
    <property type="entry name" value="GIY-YIG_LuxR_like"/>
    <property type="match status" value="1"/>
</dbReference>
<accession>A0A7W8MAK8</accession>
<dbReference type="Gene3D" id="3.40.1440.10">
    <property type="entry name" value="GIY-YIG endonuclease"/>
    <property type="match status" value="1"/>
</dbReference>
<evidence type="ECO:0000313" key="1">
    <source>
        <dbReference type="EMBL" id="MBB5273239.1"/>
    </source>
</evidence>
<reference evidence="1 2" key="1">
    <citation type="submission" date="2020-08" db="EMBL/GenBank/DDBJ databases">
        <title>Genomic Encyclopedia of Type Strains, Phase IV (KMG-IV): sequencing the most valuable type-strain genomes for metagenomic binning, comparative biology and taxonomic classification.</title>
        <authorList>
            <person name="Goeker M."/>
        </authorList>
    </citation>
    <scope>NUCLEOTIDE SEQUENCE [LARGE SCALE GENOMIC DNA]</scope>
    <source>
        <strain evidence="1 2">DSM 29781</strain>
    </source>
</reference>
<dbReference type="InterPro" id="IPR035901">
    <property type="entry name" value="GIY-YIG_endonuc_sf"/>
</dbReference>
<name>A0A7W8MAK8_9BURK</name>
<dbReference type="EMBL" id="JACHGB010000006">
    <property type="protein sequence ID" value="MBB5273239.1"/>
    <property type="molecule type" value="Genomic_DNA"/>
</dbReference>
<evidence type="ECO:0000313" key="2">
    <source>
        <dbReference type="Proteomes" id="UP000532440"/>
    </source>
</evidence>
<keyword evidence="2" id="KW-1185">Reference proteome</keyword>
<evidence type="ECO:0008006" key="3">
    <source>
        <dbReference type="Google" id="ProtNLM"/>
    </source>
</evidence>
<organism evidence="1 2">
    <name type="scientific">Quisquiliibacterium transsilvanicum</name>
    <dbReference type="NCBI Taxonomy" id="1549638"/>
    <lineage>
        <taxon>Bacteria</taxon>
        <taxon>Pseudomonadati</taxon>
        <taxon>Pseudomonadota</taxon>
        <taxon>Betaproteobacteria</taxon>
        <taxon>Burkholderiales</taxon>
        <taxon>Burkholderiaceae</taxon>
        <taxon>Quisquiliibacterium</taxon>
    </lineage>
</organism>
<dbReference type="RefSeq" id="WP_183969620.1">
    <property type="nucleotide sequence ID" value="NZ_BAABEW010000024.1"/>
</dbReference>
<dbReference type="Proteomes" id="UP000532440">
    <property type="component" value="Unassembled WGS sequence"/>
</dbReference>
<gene>
    <name evidence="1" type="ORF">HNQ70_003267</name>
</gene>
<sequence>MPATAVPPSTRRELARRARDAFPPMGVFVVRNLASGRARVKSSRNVPGAINRLRFELGLGTHPDKTLQAEWNAVGADGISMDVLELVRERQDAAFDYAGELRFLEDLYRLELEQGGAR</sequence>
<protein>
    <recommendedName>
        <fullName evidence="3">GIY-YIG nuclease family protein</fullName>
    </recommendedName>
</protein>
<comment type="caution">
    <text evidence="1">The sequence shown here is derived from an EMBL/GenBank/DDBJ whole genome shotgun (WGS) entry which is preliminary data.</text>
</comment>